<feature type="region of interest" description="Disordered" evidence="1">
    <location>
        <begin position="41"/>
        <end position="73"/>
    </location>
</feature>
<dbReference type="Proteomes" id="UP001215280">
    <property type="component" value="Unassembled WGS sequence"/>
</dbReference>
<dbReference type="EMBL" id="JARJLG010000321">
    <property type="protein sequence ID" value="KAJ7717253.1"/>
    <property type="molecule type" value="Genomic_DNA"/>
</dbReference>
<evidence type="ECO:0000313" key="3">
    <source>
        <dbReference type="Proteomes" id="UP001215280"/>
    </source>
</evidence>
<evidence type="ECO:0000256" key="1">
    <source>
        <dbReference type="SAM" id="MobiDB-lite"/>
    </source>
</evidence>
<keyword evidence="3" id="KW-1185">Reference proteome</keyword>
<evidence type="ECO:0000313" key="2">
    <source>
        <dbReference type="EMBL" id="KAJ7717253.1"/>
    </source>
</evidence>
<sequence length="276" mass="29211">MSTPVLVFGATGAVGSACARHAHSLGATVTLAVRDTKKPIPGLSLEQEEGGRLQARAGRPHSARNHHRGRRAVRRQARLRLSHLSPPGAPDPNRAALEALKCCGPFTVALYEPAIDCVPARHESSPTRTRGVEVALQDIFGESYVALRPAGFASNSLPLGRDDQGGGAVRVAYPEVVFDWIVPEDIGRAGREYPLISQGDAVKLIVKVMVAGGGGRTSSQGYLLKTLANGLEGASVSSEAFFGSDQYKAAVENVKKYAGKATTLVEWTTENNGAFE</sequence>
<accession>A0AAD7HD04</accession>
<dbReference type="Gene3D" id="3.40.50.720">
    <property type="entry name" value="NAD(P)-binding Rossmann-like Domain"/>
    <property type="match status" value="1"/>
</dbReference>
<proteinExistence type="predicted"/>
<dbReference type="AlphaFoldDB" id="A0AAD7HD04"/>
<dbReference type="InterPro" id="IPR036291">
    <property type="entry name" value="NAD(P)-bd_dom_sf"/>
</dbReference>
<protein>
    <recommendedName>
        <fullName evidence="4">NAD(P)-binding domain-containing protein</fullName>
    </recommendedName>
</protein>
<feature type="compositionally biased region" description="Basic residues" evidence="1">
    <location>
        <begin position="58"/>
        <end position="73"/>
    </location>
</feature>
<comment type="caution">
    <text evidence="2">The sequence shown here is derived from an EMBL/GenBank/DDBJ whole genome shotgun (WGS) entry which is preliminary data.</text>
</comment>
<evidence type="ECO:0008006" key="4">
    <source>
        <dbReference type="Google" id="ProtNLM"/>
    </source>
</evidence>
<reference evidence="2" key="1">
    <citation type="submission" date="2023-03" db="EMBL/GenBank/DDBJ databases">
        <title>Massive genome expansion in bonnet fungi (Mycena s.s.) driven by repeated elements and novel gene families across ecological guilds.</title>
        <authorList>
            <consortium name="Lawrence Berkeley National Laboratory"/>
            <person name="Harder C.B."/>
            <person name="Miyauchi S."/>
            <person name="Viragh M."/>
            <person name="Kuo A."/>
            <person name="Thoen E."/>
            <person name="Andreopoulos B."/>
            <person name="Lu D."/>
            <person name="Skrede I."/>
            <person name="Drula E."/>
            <person name="Henrissat B."/>
            <person name="Morin E."/>
            <person name="Kohler A."/>
            <person name="Barry K."/>
            <person name="LaButti K."/>
            <person name="Morin E."/>
            <person name="Salamov A."/>
            <person name="Lipzen A."/>
            <person name="Mereny Z."/>
            <person name="Hegedus B."/>
            <person name="Baldrian P."/>
            <person name="Stursova M."/>
            <person name="Weitz H."/>
            <person name="Taylor A."/>
            <person name="Grigoriev I.V."/>
            <person name="Nagy L.G."/>
            <person name="Martin F."/>
            <person name="Kauserud H."/>
        </authorList>
    </citation>
    <scope>NUCLEOTIDE SEQUENCE</scope>
    <source>
        <strain evidence="2">CBHHK188m</strain>
    </source>
</reference>
<name>A0AAD7HD04_9AGAR</name>
<dbReference type="SUPFAM" id="SSF51735">
    <property type="entry name" value="NAD(P)-binding Rossmann-fold domains"/>
    <property type="match status" value="1"/>
</dbReference>
<gene>
    <name evidence="2" type="ORF">DFH07DRAFT_1013095</name>
</gene>
<organism evidence="2 3">
    <name type="scientific">Mycena maculata</name>
    <dbReference type="NCBI Taxonomy" id="230809"/>
    <lineage>
        <taxon>Eukaryota</taxon>
        <taxon>Fungi</taxon>
        <taxon>Dikarya</taxon>
        <taxon>Basidiomycota</taxon>
        <taxon>Agaricomycotina</taxon>
        <taxon>Agaricomycetes</taxon>
        <taxon>Agaricomycetidae</taxon>
        <taxon>Agaricales</taxon>
        <taxon>Marasmiineae</taxon>
        <taxon>Mycenaceae</taxon>
        <taxon>Mycena</taxon>
    </lineage>
</organism>